<keyword evidence="12" id="KW-1003">Cell membrane</keyword>
<dbReference type="InterPro" id="IPR034737">
    <property type="entry name" value="TCTP"/>
</dbReference>
<dbReference type="SUPFAM" id="SSF55856">
    <property type="entry name" value="Cytochrome b5-like heme/steroid binding domain"/>
    <property type="match status" value="1"/>
</dbReference>
<evidence type="ECO:0000256" key="54">
    <source>
        <dbReference type="ARBA" id="ARBA00069158"/>
    </source>
</evidence>
<keyword evidence="38 60" id="KW-0472">Membrane</keyword>
<comment type="subunit">
    <text evidence="53">Homooligomer. Homotrimer; forms homotrimers on necroptosis induction. Upon TNF-induced necrosis, forms in complex with PGAM5, RIPK1 and RIPK3. Within this complex, may play a role in the proper targeting of RIPK1-RIPK3 to its downstream effector PGAM5. Interacts with RIPK3; the interaction is direct and promotes its phosphorylation and subsequent activation.</text>
</comment>
<evidence type="ECO:0000256" key="46">
    <source>
        <dbReference type="ARBA" id="ARBA00050698"/>
    </source>
</evidence>
<dbReference type="FunFam" id="1.20.930.20:FF:000005">
    <property type="entry name" value="Mixed lineage kinase domain-like pseudokinase"/>
    <property type="match status" value="1"/>
</dbReference>
<feature type="region of interest" description="Disordered" evidence="59">
    <location>
        <begin position="973"/>
        <end position="1066"/>
    </location>
</feature>
<evidence type="ECO:0000256" key="6">
    <source>
        <dbReference type="ARBA" id="ARBA00004419"/>
    </source>
</evidence>
<comment type="function">
    <text evidence="44">Involved in calcium binding and microtubule stabilization. Acts as a negative regulator of TSC22D1-mediated apoptosis, via interaction with and destabilization of TSC22D1 protein.</text>
</comment>
<evidence type="ECO:0000259" key="61">
    <source>
        <dbReference type="PROSITE" id="PS50011"/>
    </source>
</evidence>
<comment type="subcellular location">
    <subcellularLocation>
        <location evidence="4">Cell membrane</location>
    </subcellularLocation>
    <subcellularLocation>
        <location evidence="6">Cytoplasmic vesicle</location>
        <location evidence="6">Autophagosome</location>
    </subcellularLocation>
    <subcellularLocation>
        <location evidence="7">Endoplasmic reticulum membrane</location>
        <topology evidence="7">Multi-pass membrane protein</topology>
    </subcellularLocation>
    <subcellularLocation>
        <location evidence="3">Microsome membrane</location>
        <topology evidence="3">Multi-pass membrane protein</topology>
    </subcellularLocation>
    <subcellularLocation>
        <location evidence="5">Nucleus</location>
        <location evidence="5">PML body</location>
    </subcellularLocation>
</comment>
<evidence type="ECO:0000256" key="29">
    <source>
        <dbReference type="ARBA" id="ARBA00022833"/>
    </source>
</evidence>
<dbReference type="SMART" id="SM01117">
    <property type="entry name" value="Cyt-b5"/>
    <property type="match status" value="1"/>
</dbReference>
<keyword evidence="23" id="KW-0547">Nucleotide-binding</keyword>
<evidence type="ECO:0000256" key="12">
    <source>
        <dbReference type="ARBA" id="ARBA00022475"/>
    </source>
</evidence>
<dbReference type="SMART" id="SM00320">
    <property type="entry name" value="WD40"/>
    <property type="match status" value="3"/>
</dbReference>
<dbReference type="FunFam" id="2.170.150.10:FF:000001">
    <property type="entry name" value="Tumor protein, translationally-controlled 1"/>
    <property type="match status" value="1"/>
</dbReference>
<keyword evidence="32" id="KW-0746">Sphingolipid metabolism</keyword>
<evidence type="ECO:0000256" key="50">
    <source>
        <dbReference type="ARBA" id="ARBA00053017"/>
    </source>
</evidence>
<evidence type="ECO:0000256" key="1">
    <source>
        <dbReference type="ARBA" id="ARBA00000900"/>
    </source>
</evidence>
<evidence type="ECO:0000256" key="15">
    <source>
        <dbReference type="ARBA" id="ARBA00022553"/>
    </source>
</evidence>
<dbReference type="Gene3D" id="3.30.40.10">
    <property type="entry name" value="Zinc/RING finger domain, C3HC4 (zinc finger)"/>
    <property type="match status" value="1"/>
</dbReference>
<evidence type="ECO:0000256" key="7">
    <source>
        <dbReference type="ARBA" id="ARBA00004477"/>
    </source>
</evidence>
<evidence type="ECO:0000256" key="17">
    <source>
        <dbReference type="ARBA" id="ARBA00022590"/>
    </source>
</evidence>
<name>A0A6B0S2A1_9CETA</name>
<feature type="compositionally biased region" description="Polar residues" evidence="59">
    <location>
        <begin position="1095"/>
        <end position="1111"/>
    </location>
</feature>
<evidence type="ECO:0000256" key="43">
    <source>
        <dbReference type="ARBA" id="ARBA00040832"/>
    </source>
</evidence>
<feature type="compositionally biased region" description="Polar residues" evidence="59">
    <location>
        <begin position="1017"/>
        <end position="1036"/>
    </location>
</feature>
<dbReference type="Pfam" id="PF23419">
    <property type="entry name" value="WD40_RFWD3"/>
    <property type="match status" value="1"/>
</dbReference>
<keyword evidence="30" id="KW-0067">ATP-binding</keyword>
<keyword evidence="25 57" id="KW-0863">Zinc-finger</keyword>
<evidence type="ECO:0000256" key="52">
    <source>
        <dbReference type="ARBA" id="ARBA00060649"/>
    </source>
</evidence>
<evidence type="ECO:0000259" key="62">
    <source>
        <dbReference type="PROSITE" id="PS50089"/>
    </source>
</evidence>
<keyword evidence="36" id="KW-0175">Coiled coil</keyword>
<dbReference type="Gene3D" id="1.20.930.20">
    <property type="entry name" value="Adaptor protein Cbl, N-terminal domain"/>
    <property type="match status" value="1"/>
</dbReference>
<dbReference type="GO" id="GO:0036297">
    <property type="term" value="P:interstrand cross-link repair"/>
    <property type="evidence" value="ECO:0007669"/>
    <property type="project" value="InterPro"/>
</dbReference>
<dbReference type="InterPro" id="IPR011057">
    <property type="entry name" value="Mss4-like_sf"/>
</dbReference>
<evidence type="ECO:0000256" key="24">
    <source>
        <dbReference type="ARBA" id="ARBA00022763"/>
    </source>
</evidence>
<comment type="similarity">
    <text evidence="42">Belongs to the protein kinase superfamily.</text>
</comment>
<dbReference type="InterPro" id="IPR013083">
    <property type="entry name" value="Znf_RING/FYVE/PHD"/>
</dbReference>
<evidence type="ECO:0000256" key="27">
    <source>
        <dbReference type="ARBA" id="ARBA00022824"/>
    </source>
</evidence>
<dbReference type="GO" id="GO:0097527">
    <property type="term" value="P:necroptotic signaling pathway"/>
    <property type="evidence" value="ECO:0007669"/>
    <property type="project" value="UniProtKB-ARBA"/>
</dbReference>
<dbReference type="EMBL" id="VBQZ03000152">
    <property type="protein sequence ID" value="MXQ96062.1"/>
    <property type="molecule type" value="Genomic_DNA"/>
</dbReference>
<evidence type="ECO:0000256" key="11">
    <source>
        <dbReference type="ARBA" id="ARBA00012483"/>
    </source>
</evidence>
<evidence type="ECO:0000256" key="38">
    <source>
        <dbReference type="ARBA" id="ARBA00023136"/>
    </source>
</evidence>
<organism evidence="65 66">
    <name type="scientific">Bos mutus</name>
    <name type="common">wild yak</name>
    <dbReference type="NCBI Taxonomy" id="72004"/>
    <lineage>
        <taxon>Eukaryota</taxon>
        <taxon>Metazoa</taxon>
        <taxon>Chordata</taxon>
        <taxon>Craniata</taxon>
        <taxon>Vertebrata</taxon>
        <taxon>Euteleostomi</taxon>
        <taxon>Mammalia</taxon>
        <taxon>Eutheria</taxon>
        <taxon>Laurasiatheria</taxon>
        <taxon>Artiodactyla</taxon>
        <taxon>Ruminantia</taxon>
        <taxon>Pecora</taxon>
        <taxon>Bovidae</taxon>
        <taxon>Bovinae</taxon>
        <taxon>Bos</taxon>
    </lineage>
</organism>
<keyword evidence="39" id="KW-0275">Fatty acid biosynthesis</keyword>
<comment type="catalytic activity">
    <reaction evidence="49">
        <text>hexadecanoate + 2 Fe(II)-[cytochrome b5] + O2 + 2 H(+) = (R)-2-hydroxyhexadecanoate + 2 Fe(III)-[cytochrome b5] + H2O</text>
        <dbReference type="Rhea" id="RHEA:38551"/>
        <dbReference type="Rhea" id="RHEA-COMP:10438"/>
        <dbReference type="Rhea" id="RHEA-COMP:10439"/>
        <dbReference type="ChEBI" id="CHEBI:7896"/>
        <dbReference type="ChEBI" id="CHEBI:15377"/>
        <dbReference type="ChEBI" id="CHEBI:15378"/>
        <dbReference type="ChEBI" id="CHEBI:15379"/>
        <dbReference type="ChEBI" id="CHEBI:29033"/>
        <dbReference type="ChEBI" id="CHEBI:29034"/>
        <dbReference type="ChEBI" id="CHEBI:75927"/>
    </reaction>
    <physiologicalReaction direction="left-to-right" evidence="49">
        <dbReference type="Rhea" id="RHEA:38552"/>
    </physiologicalReaction>
</comment>
<keyword evidence="40" id="KW-0234">DNA repair</keyword>
<keyword evidence="19" id="KW-0808">Transferase</keyword>
<dbReference type="PANTHER" id="PTHR16047">
    <property type="entry name" value="RFWD3 PROTEIN"/>
    <property type="match status" value="1"/>
</dbReference>
<evidence type="ECO:0000256" key="33">
    <source>
        <dbReference type="ARBA" id="ARBA00022989"/>
    </source>
</evidence>
<evidence type="ECO:0000256" key="47">
    <source>
        <dbReference type="ARBA" id="ARBA00051519"/>
    </source>
</evidence>
<comment type="pathway">
    <text evidence="9">Protein modification; protein ubiquitination.</text>
</comment>
<keyword evidence="33 60" id="KW-1133">Transmembrane helix</keyword>
<evidence type="ECO:0000256" key="20">
    <source>
        <dbReference type="ARBA" id="ARBA00022692"/>
    </source>
</evidence>
<evidence type="ECO:0000313" key="66">
    <source>
        <dbReference type="Proteomes" id="UP000322234"/>
    </source>
</evidence>
<evidence type="ECO:0000256" key="32">
    <source>
        <dbReference type="ARBA" id="ARBA00022919"/>
    </source>
</evidence>
<evidence type="ECO:0000256" key="48">
    <source>
        <dbReference type="ARBA" id="ARBA00051625"/>
    </source>
</evidence>
<evidence type="ECO:0000256" key="26">
    <source>
        <dbReference type="ARBA" id="ARBA00022786"/>
    </source>
</evidence>
<evidence type="ECO:0000256" key="30">
    <source>
        <dbReference type="ARBA" id="ARBA00022840"/>
    </source>
</evidence>
<evidence type="ECO:0000256" key="57">
    <source>
        <dbReference type="PROSITE-ProRule" id="PRU00175"/>
    </source>
</evidence>
<comment type="pathway">
    <text evidence="8">Lipid metabolism; fatty acid metabolism.</text>
</comment>
<evidence type="ECO:0000256" key="51">
    <source>
        <dbReference type="ARBA" id="ARBA00054885"/>
    </source>
</evidence>
<dbReference type="InterPro" id="IPR001841">
    <property type="entry name" value="Znf_RING"/>
</dbReference>
<dbReference type="GO" id="GO:0008270">
    <property type="term" value="F:zinc ion binding"/>
    <property type="evidence" value="ECO:0007669"/>
    <property type="project" value="UniProtKB-KW"/>
</dbReference>
<dbReference type="PROSITE" id="PS50011">
    <property type="entry name" value="PROTEIN_KINASE_DOM"/>
    <property type="match status" value="1"/>
</dbReference>
<comment type="subunit">
    <text evidence="45">Homodimer. Interacts with STEAP3. Interacts with TSC22D1; interaction results in the destabilization of TSC22D1 protein.</text>
</comment>
<dbReference type="InterPro" id="IPR001680">
    <property type="entry name" value="WD40_rpt"/>
</dbReference>
<dbReference type="EC" id="2.3.2.27" evidence="11"/>
<dbReference type="PRINTS" id="PR01653">
    <property type="entry name" value="TCTPROTEIN"/>
</dbReference>
<evidence type="ECO:0000256" key="31">
    <source>
        <dbReference type="ARBA" id="ARBA00022848"/>
    </source>
</evidence>
<evidence type="ECO:0000256" key="5">
    <source>
        <dbReference type="ARBA" id="ARBA00004322"/>
    </source>
</evidence>
<evidence type="ECO:0000256" key="44">
    <source>
        <dbReference type="ARBA" id="ARBA00046053"/>
    </source>
</evidence>
<dbReference type="PANTHER" id="PTHR16047:SF7">
    <property type="entry name" value="E3 UBIQUITIN-PROTEIN LIGASE RFWD3"/>
    <property type="match status" value="1"/>
</dbReference>
<feature type="region of interest" description="Disordered" evidence="59">
    <location>
        <begin position="1730"/>
        <end position="1752"/>
    </location>
</feature>
<dbReference type="PRINTS" id="PR00363">
    <property type="entry name" value="CYTOCHROMEB5"/>
</dbReference>
<keyword evidence="15" id="KW-0597">Phosphoprotein</keyword>
<evidence type="ECO:0000256" key="56">
    <source>
        <dbReference type="ARBA" id="ARBA00078148"/>
    </source>
</evidence>
<dbReference type="Pfam" id="PF07714">
    <property type="entry name" value="PK_Tyr_Ser-Thr"/>
    <property type="match status" value="1"/>
</dbReference>
<feature type="domain" description="Cytochrome b5 heme-binding" evidence="63">
    <location>
        <begin position="8"/>
        <end position="86"/>
    </location>
</feature>
<dbReference type="InterPro" id="IPR054000">
    <property type="entry name" value="MLKL_N"/>
</dbReference>
<dbReference type="PROSITE" id="PS51797">
    <property type="entry name" value="TCTP_3"/>
    <property type="match status" value="1"/>
</dbReference>
<comment type="catalytic activity">
    <reaction evidence="1">
        <text>S-ubiquitinyl-[E2 ubiquitin-conjugating enzyme]-L-cysteine + [acceptor protein]-L-lysine = [E2 ubiquitin-conjugating enzyme]-L-cysteine + N(6)-ubiquitinyl-[acceptor protein]-L-lysine.</text>
        <dbReference type="EC" id="2.3.2.27"/>
    </reaction>
</comment>
<keyword evidence="35" id="KW-0408">Iron</keyword>
<dbReference type="GO" id="GO:0097528">
    <property type="term" value="P:execution phase of necroptosis"/>
    <property type="evidence" value="ECO:0007669"/>
    <property type="project" value="UniProtKB-ARBA"/>
</dbReference>
<dbReference type="CDD" id="cd16450">
    <property type="entry name" value="mRING-C3HGC3_RFWD3"/>
    <property type="match status" value="1"/>
</dbReference>
<evidence type="ECO:0000256" key="45">
    <source>
        <dbReference type="ARBA" id="ARBA00047116"/>
    </source>
</evidence>
<dbReference type="Gene3D" id="2.130.10.10">
    <property type="entry name" value="YVTN repeat-like/Quinoprotein amine dehydrogenase"/>
    <property type="match status" value="1"/>
</dbReference>
<dbReference type="GO" id="GO:0005776">
    <property type="term" value="C:autophagosome"/>
    <property type="evidence" value="ECO:0007669"/>
    <property type="project" value="UniProtKB-SubCell"/>
</dbReference>
<comment type="pathway">
    <text evidence="52">Sphingolipid metabolism; galactosylceramide biosynthesis.</text>
</comment>
<dbReference type="Gene3D" id="1.10.510.10">
    <property type="entry name" value="Transferase(Phosphotransferase) domain 1"/>
    <property type="match status" value="1"/>
</dbReference>
<evidence type="ECO:0000256" key="42">
    <source>
        <dbReference type="ARBA" id="ARBA00038349"/>
    </source>
</evidence>
<dbReference type="GO" id="GO:0080132">
    <property type="term" value="F:fatty acid 2-hydroxylase activity"/>
    <property type="evidence" value="ECO:0007669"/>
    <property type="project" value="UniProtKB-ARBA"/>
</dbReference>
<dbReference type="PROSITE" id="PS50255">
    <property type="entry name" value="CYTOCHROME_B5_2"/>
    <property type="match status" value="1"/>
</dbReference>
<evidence type="ECO:0000256" key="9">
    <source>
        <dbReference type="ARBA" id="ARBA00004906"/>
    </source>
</evidence>
<keyword evidence="21" id="KW-0479">Metal-binding</keyword>
<feature type="domain" description="Protein kinase" evidence="61">
    <location>
        <begin position="489"/>
        <end position="820"/>
    </location>
</feature>
<evidence type="ECO:0000256" key="14">
    <source>
        <dbReference type="ARBA" id="ARBA00022516"/>
    </source>
</evidence>
<dbReference type="GO" id="GO:0016567">
    <property type="term" value="P:protein ubiquitination"/>
    <property type="evidence" value="ECO:0007669"/>
    <property type="project" value="InterPro"/>
</dbReference>
<reference evidence="65" key="1">
    <citation type="submission" date="2019-10" db="EMBL/GenBank/DDBJ databases">
        <title>The sequence and de novo assembly of the wild yak genome.</title>
        <authorList>
            <person name="Liu Y."/>
        </authorList>
    </citation>
    <scope>NUCLEOTIDE SEQUENCE [LARGE SCALE GENOMIC DNA]</scope>
    <source>
        <strain evidence="65">WY2019</strain>
    </source>
</reference>
<gene>
    <name evidence="65" type="ORF">E5288_WYG011474</name>
</gene>
<feature type="region of interest" description="Disordered" evidence="59">
    <location>
        <begin position="831"/>
        <end position="864"/>
    </location>
</feature>
<dbReference type="InterPro" id="IPR018103">
    <property type="entry name" value="Translation_control_tumour_CS"/>
</dbReference>
<keyword evidence="13" id="KW-0963">Cytoplasm</keyword>
<feature type="compositionally biased region" description="Low complexity" evidence="59">
    <location>
        <begin position="1038"/>
        <end position="1048"/>
    </location>
</feature>
<dbReference type="Gene3D" id="3.10.120.10">
    <property type="entry name" value="Cytochrome b5-like heme/steroid binding domain"/>
    <property type="match status" value="1"/>
</dbReference>
<feature type="compositionally biased region" description="Acidic residues" evidence="59">
    <location>
        <begin position="1049"/>
        <end position="1066"/>
    </location>
</feature>
<sequence>MAPAPPPAACFSAAEVQRRLAAGACWVRRGARLYDLTGFVRQHPGGEQLLWARAGQDVSADLDGPPHQHSANARRWLEQYYVGDLQGDPEGPVENGPVASASTQKTDPVMEPKLKAVDWEKDLVDWQKPLLWQVGHLGEKYDEWVHQPVSRPIRLFHSDFVEALSKTVWYSVPIIWIPLVLYCSWSYYGAFAQGNVQLLAPFATEYSVAMPESAFPGLFLLGLFLWSLLEYLIHRFLFHMKPPSDSAYLIMLHFALHGQHHKAPFDTSRLVFPPVPASLVIAFFYLVLRLILSAAVAGTVFAGSLLGYVIYDLTHYYLHFGSPHKGSYLYHLKAHHVKHHFAHHRSGMDQLKQIISLGQLIYNQCEEMKYCQKQCRRLGNRVQSLLQPLQMLQDHGERNLPPQITAALSRFQDALEEAKERIDKFSNKSNIQKFLTAGHDSIIFGGVNQRLSDVWEELSLLLQVDQWRHTSSLSLGVSWQQEDQQDAEEDRKAIQGLSVFAAVFLAEKETVKTLLMQLEETIEAVKNWMRSDSQKPKKGFPQDQIKEIKKEELPEADWILLKENESSTLYEGKYHESPVAIKVFNNSQAKDIGIVRHTFNNEIRTMKKFDSPNILRMFGICIDETVTPPQLSIVMEYCELGTLRELLDREKDLTLAKRIILAVGAARGLYRLHHSETPSELHRNISSTSFLVTKDYNVKLAGFELSKTQTSISRQTRGKPAERVSSAAYISPQRLENVYNKYDIKAEIYSFGIVLWEIATGKSPFEGCDSKKIYQLVAESRHQEPVGEDCPSELQEIIDDCRAYEPSRRPSVKVMAHEAMEYDLQVQLDHGAAEQPAPAEVVSSQGGPPLLQPPHTEEVSSQEGPPMLHPVLAEVVSIEGGPPLLQPIPEELINSPERVPLLPPIPQIPIDLEEVELSETETVGNLNPGVLEEFRPRSGANHTPQVTSLDSMNSFISGLQRLHGMLEFLRPTSDRRVGPVRARRSRRSSASRRARAGGSQRTNSARLRAPLDAFFQASRTQPHSSTTSYDSETRNLVSDDLQVSGSSDSDSDSSTEFEEGVAQAEEPEAVVLEEELEDTSTDQEVICAGGEDTVPKQQSPQKSNPSLTSASVDEEEGDTCTICLEQWTNAGDHRLSTLRCGHLFGYKCISKWLRGQTRKCPQCNKKAKQSDIVVLYARTLRALDTSEQELMKSSLLKEQKLRKKAELDSAQCRLQLQALTDKCSRLQSRVQDLQKLIGQDKISQQPGGSQPHFLSGLPTSQSQQKYHFQKTFTVSQTGNCRVMTYCDALSCLVVSQPSPQSAFLPGFGVKMLSTANMKSSQYIPMHGKQIRGLAFSSRSKGLLLSASLDSTIKLTSLETNTVVQTYNAGRPVWSCCWCLDENNYIYAGLVNGSILLYDLRNTSSYVQELVPQRARCPLVSLSYVPRAASAAFPYGGVLAGALENASFWELKMGFTHWPHVLPMEPGGCVDFQVESSTRHCLVTYRPDKNHNNLRSVLMEMSYKLDNAGEPICSCHPVQTFFGGPSCKLLTKNAIFQNPENNGSILVCIGDEASKSALLWDAGSGSLLQDLQADQPVLDICPFDVNHNSYLATLTEKTVHIYSNLVSSPQNCVVELIWSALWQEQLCSGVQCQDSDLDNIGDAGSIPGNVFSNTEFFSIFNAADVKCIFDSYQSLGANLDHNVGDQTFVAITIIYRDLISHDKMFSDIYKIREVADGLCLEVEGKMVSRTEGNIDDSLTGGNASAEGPDGEGTESTVITGVDIVMNHRLQETSFTKEAYKKYIKDYMKAIKGKLEEQRPERVKPFMTGAAEQIKHILANFKNYQFFIGENMNPDGMVALLDYCEDGVTPYMIFFKDGLEMETC</sequence>
<keyword evidence="37" id="KW-0443">Lipid metabolism</keyword>
<evidence type="ECO:0000256" key="25">
    <source>
        <dbReference type="ARBA" id="ARBA00022771"/>
    </source>
</evidence>
<dbReference type="PROSITE" id="PS50089">
    <property type="entry name" value="ZF_RING_2"/>
    <property type="match status" value="1"/>
</dbReference>
<dbReference type="GO" id="GO:0004672">
    <property type="term" value="F:protein kinase activity"/>
    <property type="evidence" value="ECO:0007669"/>
    <property type="project" value="InterPro"/>
</dbReference>
<keyword evidence="20 60" id="KW-0812">Transmembrane</keyword>
<dbReference type="InterPro" id="IPR036537">
    <property type="entry name" value="Adaptor_Cbl_N_dom_sf"/>
</dbReference>
<keyword evidence="29" id="KW-0862">Zinc</keyword>
<comment type="caution">
    <text evidence="65">The sequence shown here is derived from an EMBL/GenBank/DDBJ whole genome shotgun (WGS) entry which is preliminary data.</text>
</comment>
<dbReference type="GO" id="GO:0046513">
    <property type="term" value="P:ceramide biosynthetic process"/>
    <property type="evidence" value="ECO:0007669"/>
    <property type="project" value="UniProtKB-ARBA"/>
</dbReference>
<evidence type="ECO:0000256" key="28">
    <source>
        <dbReference type="ARBA" id="ARBA00022832"/>
    </source>
</evidence>
<comment type="cofactor">
    <cofactor evidence="2">
        <name>Zn(2+)</name>
        <dbReference type="ChEBI" id="CHEBI:29105"/>
    </cofactor>
</comment>
<dbReference type="GO" id="GO:0061630">
    <property type="term" value="F:ubiquitin protein ligase activity"/>
    <property type="evidence" value="ECO:0007669"/>
    <property type="project" value="UniProtKB-EC"/>
</dbReference>
<evidence type="ECO:0000256" key="37">
    <source>
        <dbReference type="ARBA" id="ARBA00023098"/>
    </source>
</evidence>
<evidence type="ECO:0000256" key="41">
    <source>
        <dbReference type="ARBA" id="ARBA00023242"/>
    </source>
</evidence>
<dbReference type="GO" id="GO:0016605">
    <property type="term" value="C:PML body"/>
    <property type="evidence" value="ECO:0007669"/>
    <property type="project" value="UniProtKB-SubCell"/>
</dbReference>
<dbReference type="SUPFAM" id="SSF57850">
    <property type="entry name" value="RING/U-box"/>
    <property type="match status" value="1"/>
</dbReference>
<feature type="region of interest" description="Disordered" evidence="59">
    <location>
        <begin position="1091"/>
        <end position="1113"/>
    </location>
</feature>
<keyword evidence="16" id="KW-0853">WD repeat</keyword>
<dbReference type="Gene3D" id="3.30.200.20">
    <property type="entry name" value="Phosphorylase Kinase, domain 1"/>
    <property type="match status" value="1"/>
</dbReference>
<dbReference type="FunFam" id="1.10.510.10:FF:000663">
    <property type="entry name" value="Mixed lineage kinase domain-like pseudokinase"/>
    <property type="match status" value="1"/>
</dbReference>
<comment type="similarity">
    <text evidence="10">Belongs to the sterol desaturase family. SCS7 subfamily.</text>
</comment>
<evidence type="ECO:0000256" key="4">
    <source>
        <dbReference type="ARBA" id="ARBA00004236"/>
    </source>
</evidence>
<dbReference type="Pfam" id="PF00838">
    <property type="entry name" value="TCTP"/>
    <property type="match status" value="1"/>
</dbReference>
<comment type="catalytic activity">
    <reaction evidence="47">
        <text>a 1,2-saturated fatty acid + 2 Fe(II)-[cytochrome b5] + O2 + 2 H(+) = a (R)-2-hydroxy fatty acid + 2 Fe(III)-[cytochrome b5] + H2O</text>
        <dbReference type="Rhea" id="RHEA:38855"/>
        <dbReference type="Rhea" id="RHEA-COMP:10438"/>
        <dbReference type="Rhea" id="RHEA-COMP:10439"/>
        <dbReference type="ChEBI" id="CHEBI:15377"/>
        <dbReference type="ChEBI" id="CHEBI:15378"/>
        <dbReference type="ChEBI" id="CHEBI:15379"/>
        <dbReference type="ChEBI" id="CHEBI:29033"/>
        <dbReference type="ChEBI" id="CHEBI:29034"/>
        <dbReference type="ChEBI" id="CHEBI:76177"/>
        <dbReference type="ChEBI" id="CHEBI:83955"/>
    </reaction>
    <physiologicalReaction direction="left-to-right" evidence="47">
        <dbReference type="Rhea" id="RHEA:38856"/>
    </physiologicalReaction>
</comment>
<dbReference type="InterPro" id="IPR001245">
    <property type="entry name" value="Ser-Thr/Tyr_kinase_cat_dom"/>
</dbReference>
<evidence type="ECO:0000256" key="16">
    <source>
        <dbReference type="ARBA" id="ARBA00022574"/>
    </source>
</evidence>
<evidence type="ECO:0000256" key="53">
    <source>
        <dbReference type="ARBA" id="ARBA00062691"/>
    </source>
</evidence>
<dbReference type="Gene3D" id="2.170.150.10">
    <property type="entry name" value="Metal Binding Protein, Guanine Nucleotide Exchange Factor, Chain A"/>
    <property type="match status" value="1"/>
</dbReference>
<feature type="transmembrane region" description="Helical" evidence="60">
    <location>
        <begin position="214"/>
        <end position="233"/>
    </location>
</feature>
<dbReference type="InterPro" id="IPR037381">
    <property type="entry name" value="RFWD3"/>
</dbReference>
<dbReference type="GO" id="GO:0006633">
    <property type="term" value="P:fatty acid biosynthetic process"/>
    <property type="evidence" value="ECO:0007669"/>
    <property type="project" value="UniProtKB-KW"/>
</dbReference>
<evidence type="ECO:0000256" key="8">
    <source>
        <dbReference type="ARBA" id="ARBA00004872"/>
    </source>
</evidence>
<dbReference type="GO" id="GO:0005506">
    <property type="term" value="F:iron ion binding"/>
    <property type="evidence" value="ECO:0007669"/>
    <property type="project" value="InterPro"/>
</dbReference>
<keyword evidence="26" id="KW-0833">Ubl conjugation pathway</keyword>
<evidence type="ECO:0000256" key="55">
    <source>
        <dbReference type="ARBA" id="ARBA00070226"/>
    </source>
</evidence>
<evidence type="ECO:0000256" key="34">
    <source>
        <dbReference type="ARBA" id="ARBA00023002"/>
    </source>
</evidence>
<dbReference type="InterPro" id="IPR015943">
    <property type="entry name" value="WD40/YVTN_repeat-like_dom_sf"/>
</dbReference>
<dbReference type="InterPro" id="IPR000719">
    <property type="entry name" value="Prot_kinase_dom"/>
</dbReference>
<comment type="catalytic activity">
    <reaction evidence="46">
        <text>docosanoate + 2 Fe(II)-[cytochrome b5] + O2 + 2 H(+) = 2-hydroxydocosanoate + 2 Fe(III)-[cytochrome b5] + H2O</text>
        <dbReference type="Rhea" id="RHEA:39819"/>
        <dbReference type="Rhea" id="RHEA-COMP:10438"/>
        <dbReference type="Rhea" id="RHEA-COMP:10439"/>
        <dbReference type="ChEBI" id="CHEBI:15377"/>
        <dbReference type="ChEBI" id="CHEBI:15378"/>
        <dbReference type="ChEBI" id="CHEBI:15379"/>
        <dbReference type="ChEBI" id="CHEBI:23858"/>
        <dbReference type="ChEBI" id="CHEBI:29033"/>
        <dbReference type="ChEBI" id="CHEBI:29034"/>
        <dbReference type="ChEBI" id="CHEBI:76722"/>
    </reaction>
    <physiologicalReaction direction="left-to-right" evidence="46">
        <dbReference type="Rhea" id="RHEA:39820"/>
    </physiologicalReaction>
</comment>
<comment type="catalytic activity">
    <reaction evidence="48">
        <text>octadecanoate + 2 Fe(II)-[cytochrome b5] + O2 + 2 H(+) = (R)-2-hydroxyoctadecanoate + 2 Fe(III)-[cytochrome b5] + H2O</text>
        <dbReference type="Rhea" id="RHEA:39815"/>
        <dbReference type="Rhea" id="RHEA-COMP:10438"/>
        <dbReference type="Rhea" id="RHEA-COMP:10439"/>
        <dbReference type="ChEBI" id="CHEBI:15377"/>
        <dbReference type="ChEBI" id="CHEBI:15378"/>
        <dbReference type="ChEBI" id="CHEBI:15379"/>
        <dbReference type="ChEBI" id="CHEBI:25629"/>
        <dbReference type="ChEBI" id="CHEBI:29033"/>
        <dbReference type="ChEBI" id="CHEBI:29034"/>
        <dbReference type="ChEBI" id="CHEBI:57562"/>
    </reaction>
    <physiologicalReaction direction="left-to-right" evidence="48">
        <dbReference type="Rhea" id="RHEA:39816"/>
    </physiologicalReaction>
</comment>
<keyword evidence="28" id="KW-0276">Fatty acid metabolism</keyword>
<protein>
    <recommendedName>
        <fullName evidence="54">Fatty acid 2-hydroxylase</fullName>
        <ecNumber evidence="11">2.3.2.27</ecNumber>
    </recommendedName>
    <alternativeName>
        <fullName evidence="56">Fatty acid alpha-hydroxylase</fullName>
    </alternativeName>
    <alternativeName>
        <fullName evidence="55">Mixed lineage kinase domain-like protein</fullName>
    </alternativeName>
    <alternativeName>
        <fullName evidence="43">Translationally-controlled tumor protein</fullName>
    </alternativeName>
</protein>
<evidence type="ECO:0000256" key="49">
    <source>
        <dbReference type="ARBA" id="ARBA00052862"/>
    </source>
</evidence>
<dbReference type="InterPro" id="IPR011323">
    <property type="entry name" value="Mss4/transl-control_tumour"/>
</dbReference>
<evidence type="ECO:0000256" key="23">
    <source>
        <dbReference type="ARBA" id="ARBA00022741"/>
    </source>
</evidence>
<evidence type="ECO:0000256" key="58">
    <source>
        <dbReference type="PROSITE-ProRule" id="PRU01133"/>
    </source>
</evidence>
<feature type="domain" description="RING-type" evidence="62">
    <location>
        <begin position="1120"/>
        <end position="1164"/>
    </location>
</feature>
<keyword evidence="27" id="KW-0256">Endoplasmic reticulum</keyword>
<dbReference type="InterPro" id="IPR011009">
    <property type="entry name" value="Kinase-like_dom_sf"/>
</dbReference>
<dbReference type="InterPro" id="IPR059179">
    <property type="entry name" value="MLKL-like_MCAfunc"/>
</dbReference>
<evidence type="ECO:0000256" key="19">
    <source>
        <dbReference type="ARBA" id="ARBA00022679"/>
    </source>
</evidence>
<dbReference type="Pfam" id="PF00173">
    <property type="entry name" value="Cyt-b5"/>
    <property type="match status" value="1"/>
</dbReference>
<dbReference type="GO" id="GO:0005524">
    <property type="term" value="F:ATP binding"/>
    <property type="evidence" value="ECO:0007669"/>
    <property type="project" value="UniProtKB-KW"/>
</dbReference>
<evidence type="ECO:0000256" key="10">
    <source>
        <dbReference type="ARBA" id="ARBA00005747"/>
    </source>
</evidence>
<dbReference type="InterPro" id="IPR036400">
    <property type="entry name" value="Cyt_B5-like_heme/steroid_sf"/>
</dbReference>
<keyword evidence="66" id="KW-1185">Reference proteome</keyword>
<evidence type="ECO:0000313" key="65">
    <source>
        <dbReference type="EMBL" id="MXQ96062.1"/>
    </source>
</evidence>
<evidence type="ECO:0000256" key="40">
    <source>
        <dbReference type="ARBA" id="ARBA00023204"/>
    </source>
</evidence>
<comment type="catalytic activity">
    <reaction evidence="50">
        <text>tetracosanoate + 2 Fe(II)-[cytochrome b5] + O2 + 2 H(+) = (R)-2-hydroxytetracosanoate + 2 Fe(III)-[cytochrome b5] + H2O</text>
        <dbReference type="Rhea" id="RHEA:38559"/>
        <dbReference type="Rhea" id="RHEA-COMP:10438"/>
        <dbReference type="Rhea" id="RHEA-COMP:10439"/>
        <dbReference type="ChEBI" id="CHEBI:15377"/>
        <dbReference type="ChEBI" id="CHEBI:15378"/>
        <dbReference type="ChEBI" id="CHEBI:15379"/>
        <dbReference type="ChEBI" id="CHEBI:29033"/>
        <dbReference type="ChEBI" id="CHEBI:29034"/>
        <dbReference type="ChEBI" id="CHEBI:31014"/>
        <dbReference type="ChEBI" id="CHEBI:75935"/>
    </reaction>
    <physiologicalReaction direction="left-to-right" evidence="50">
        <dbReference type="Rhea" id="RHEA:38560"/>
    </physiologicalReaction>
</comment>
<dbReference type="Pfam" id="PF04116">
    <property type="entry name" value="FA_hydroxylase"/>
    <property type="match status" value="1"/>
</dbReference>
<dbReference type="SMART" id="SM00184">
    <property type="entry name" value="RING"/>
    <property type="match status" value="1"/>
</dbReference>
<keyword evidence="24" id="KW-0227">DNA damage</keyword>
<evidence type="ECO:0000259" key="63">
    <source>
        <dbReference type="PROSITE" id="PS50255"/>
    </source>
</evidence>
<dbReference type="InterPro" id="IPR001199">
    <property type="entry name" value="Cyt_B5-like_heme/steroid-bd"/>
</dbReference>
<feature type="domain" description="TCTP" evidence="64">
    <location>
        <begin position="1691"/>
        <end position="1862"/>
    </location>
</feature>
<feature type="transmembrane region" description="Helical" evidence="60">
    <location>
        <begin position="279"/>
        <end position="311"/>
    </location>
</feature>
<evidence type="ECO:0000256" key="22">
    <source>
        <dbReference type="ARBA" id="ARBA00022737"/>
    </source>
</evidence>
<comment type="similarity">
    <text evidence="58">Belongs to the TCTP family.</text>
</comment>
<dbReference type="SUPFAM" id="SSF56112">
    <property type="entry name" value="Protein kinase-like (PK-like)"/>
    <property type="match status" value="1"/>
</dbReference>
<keyword evidence="22" id="KW-0677">Repeat</keyword>
<evidence type="ECO:0000259" key="64">
    <source>
        <dbReference type="PROSITE" id="PS51797"/>
    </source>
</evidence>
<dbReference type="InterPro" id="IPR006694">
    <property type="entry name" value="Fatty_acid_hydroxylase"/>
</dbReference>
<accession>A0A6B0S2A1</accession>
<dbReference type="InterPro" id="IPR018105">
    <property type="entry name" value="Translational_control_tumour_p"/>
</dbReference>
<dbReference type="GO" id="GO:0005886">
    <property type="term" value="C:plasma membrane"/>
    <property type="evidence" value="ECO:0007669"/>
    <property type="project" value="UniProtKB-SubCell"/>
</dbReference>
<evidence type="ECO:0000256" key="60">
    <source>
        <dbReference type="SAM" id="Phobius"/>
    </source>
</evidence>
<evidence type="ECO:0000256" key="36">
    <source>
        <dbReference type="ARBA" id="ARBA00023054"/>
    </source>
</evidence>
<dbReference type="Proteomes" id="UP000322234">
    <property type="component" value="Unassembled WGS sequence"/>
</dbReference>
<dbReference type="CDD" id="cd21037">
    <property type="entry name" value="MLKL_NTD"/>
    <property type="match status" value="1"/>
</dbReference>
<keyword evidence="17" id="KW-1210">Necrosis</keyword>
<evidence type="ECO:0000256" key="35">
    <source>
        <dbReference type="ARBA" id="ARBA00023004"/>
    </source>
</evidence>
<dbReference type="FunFam" id="2.130.10.10:FF:000598">
    <property type="entry name" value="E3 ubiquitin-protein ligase RFWD3 isoform X2"/>
    <property type="match status" value="1"/>
</dbReference>
<keyword evidence="18" id="KW-0349">Heme</keyword>
<evidence type="ECO:0000256" key="2">
    <source>
        <dbReference type="ARBA" id="ARBA00001947"/>
    </source>
</evidence>
<dbReference type="InterPro" id="IPR036322">
    <property type="entry name" value="WD40_repeat_dom_sf"/>
</dbReference>
<evidence type="ECO:0000256" key="3">
    <source>
        <dbReference type="ARBA" id="ARBA00004154"/>
    </source>
</evidence>
<dbReference type="Pfam" id="PF13639">
    <property type="entry name" value="zf-RING_2"/>
    <property type="match status" value="1"/>
</dbReference>
<dbReference type="GO" id="GO:0005789">
    <property type="term" value="C:endoplasmic reticulum membrane"/>
    <property type="evidence" value="ECO:0007669"/>
    <property type="project" value="UniProtKB-SubCell"/>
</dbReference>
<dbReference type="FunFam" id="3.30.200.20:FF:000437">
    <property type="entry name" value="Mixed lineage kinase domain-like pseudokinase"/>
    <property type="match status" value="1"/>
</dbReference>
<dbReference type="Pfam" id="PF22215">
    <property type="entry name" value="MLKL_N"/>
    <property type="match status" value="1"/>
</dbReference>
<keyword evidence="31" id="KW-0492">Microsome</keyword>
<evidence type="ECO:0000256" key="21">
    <source>
        <dbReference type="ARBA" id="ARBA00022723"/>
    </source>
</evidence>
<feature type="transmembrane region" description="Helical" evidence="60">
    <location>
        <begin position="168"/>
        <end position="188"/>
    </location>
</feature>
<dbReference type="PROSITE" id="PS01003">
    <property type="entry name" value="TCTP_2"/>
    <property type="match status" value="1"/>
</dbReference>
<evidence type="ECO:0000256" key="18">
    <source>
        <dbReference type="ARBA" id="ARBA00022617"/>
    </source>
</evidence>
<dbReference type="InterPro" id="IPR056527">
    <property type="entry name" value="WD40_RFWD3"/>
</dbReference>
<keyword evidence="34" id="KW-0560">Oxidoreductase</keyword>
<dbReference type="GO" id="GO:0007166">
    <property type="term" value="P:cell surface receptor signaling pathway"/>
    <property type="evidence" value="ECO:0007669"/>
    <property type="project" value="InterPro"/>
</dbReference>
<keyword evidence="41" id="KW-0539">Nucleus</keyword>
<dbReference type="SUPFAM" id="SSF51316">
    <property type="entry name" value="Mss4-like"/>
    <property type="match status" value="1"/>
</dbReference>
<proteinExistence type="inferred from homology"/>
<evidence type="ECO:0000256" key="13">
    <source>
        <dbReference type="ARBA" id="ARBA00022490"/>
    </source>
</evidence>
<dbReference type="FunFam" id="3.10.120.10:FF:000011">
    <property type="entry name" value="Fatty acid 2-hydroxylase"/>
    <property type="match status" value="1"/>
</dbReference>
<dbReference type="SUPFAM" id="SSF50978">
    <property type="entry name" value="WD40 repeat-like"/>
    <property type="match status" value="1"/>
</dbReference>
<evidence type="ECO:0000256" key="39">
    <source>
        <dbReference type="ARBA" id="ARBA00023160"/>
    </source>
</evidence>
<keyword evidence="14" id="KW-0444">Lipid biosynthesis</keyword>
<comment type="function">
    <text evidence="51">Catalyzes the hydroxylation of free fatty acids at the C-2 position to produce 2-hydroxy fatty acids, which are building blocks of sphingolipids and glycosphingolipids common in neural tissue and epidermis. FA2H is stereospecific for the production of (R)-2-hydroxy fatty acids. Plays an essential role in the synthesis of galactosphingolipids of the myelin sheath. Responsible for the synthesis of sphingolipids and glycosphingolipids involved in the formation of epidermal lamellar bodies critical for skin permeability barrier. Participates in the synthesis of glycosphingolipids and a fraction of type II wax diesters in sebaceous gland, specifically regulating hair follicle homeostasis. Involved in the synthesis of sphingolipids of plasma membrane rafts, controlling lipid raft mobility and trafficking of raft-associated proteins.</text>
</comment>
<feature type="compositionally biased region" description="Basic residues" evidence="59">
    <location>
        <begin position="981"/>
        <end position="995"/>
    </location>
</feature>
<evidence type="ECO:0000256" key="59">
    <source>
        <dbReference type="SAM" id="MobiDB-lite"/>
    </source>
</evidence>